<gene>
    <name evidence="3" type="ORF">VSU01S_35710</name>
</gene>
<dbReference type="Pfam" id="PF04434">
    <property type="entry name" value="SWIM"/>
    <property type="match status" value="1"/>
</dbReference>
<feature type="domain" description="SWIM-type" evidence="2">
    <location>
        <begin position="48"/>
        <end position="84"/>
    </location>
</feature>
<sequence length="550" mass="63353">MLLVERIKSAIEDKTYKRGVALANKGKVINVQIKGSTVVGEVLGTHRYSVALDGGAHLYGTCTCPAADYQAICKHMVALAIAHEQGSSQNLPSLESWLIKKSKAELLHSLVEMIEQDETLRDIWHQKMELSLNPPSEKELKKFITKALPKRSIWDYRKVANYFQNATEQLQAPLEVAKSLEPEARLEFFGTLVNRLGLVLYHVDDSYGYRLELEHSIREGFRQSYCEITWDNHQKAKWLVNELIKSSEMYAEVLQEAIESDTQTRDLCLSLCLCKLESNVKLTEESRRLLLRILIDGATSWQEEVKYKALLAKDCSDYLQLAQICLKHDEELDAEDWLLRAKHKISDGFDQQRWNEMELQVLHASGDVKHAWQKAMANFVSKPTSEGWQRLLNSSELLHVNLSHKQDEIEQSLLRCLDLATNSAIEFAIEQVLILFYLHFSQPEKGKQYIGQNYETPAAEKLGLALLIDETDYALSLLDKSITKDIQRGTKTNYHWADKRLDKIYQQIKSNARALDVFIEYKASLEQLHKRKTLFIKLLHAREDYYIPQK</sequence>
<dbReference type="PROSITE" id="PS50966">
    <property type="entry name" value="ZF_SWIM"/>
    <property type="match status" value="1"/>
</dbReference>
<evidence type="ECO:0000313" key="3">
    <source>
        <dbReference type="EMBL" id="GEM81326.1"/>
    </source>
</evidence>
<accession>A0A511QX56</accession>
<dbReference type="EMBL" id="BJXK01000021">
    <property type="protein sequence ID" value="GEM81326.1"/>
    <property type="molecule type" value="Genomic_DNA"/>
</dbReference>
<keyword evidence="1" id="KW-0863">Zinc-finger</keyword>
<dbReference type="Proteomes" id="UP000321113">
    <property type="component" value="Unassembled WGS sequence"/>
</dbReference>
<name>A0A511QX56_9VIBR</name>
<keyword evidence="4" id="KW-1185">Reference proteome</keyword>
<organism evidence="3 4">
    <name type="scientific">Vibrio superstes NBRC 103154</name>
    <dbReference type="NCBI Taxonomy" id="1219062"/>
    <lineage>
        <taxon>Bacteria</taxon>
        <taxon>Pseudomonadati</taxon>
        <taxon>Pseudomonadota</taxon>
        <taxon>Gammaproteobacteria</taxon>
        <taxon>Vibrionales</taxon>
        <taxon>Vibrionaceae</taxon>
        <taxon>Vibrio</taxon>
    </lineage>
</organism>
<dbReference type="RefSeq" id="WP_119008235.1">
    <property type="nucleotide sequence ID" value="NZ_BJXK01000021.1"/>
</dbReference>
<protein>
    <recommendedName>
        <fullName evidence="2">SWIM-type domain-containing protein</fullName>
    </recommendedName>
</protein>
<keyword evidence="1" id="KW-0862">Zinc</keyword>
<reference evidence="3 4" key="1">
    <citation type="submission" date="2019-07" db="EMBL/GenBank/DDBJ databases">
        <title>Whole genome shotgun sequence of Vibrio superstes NBRC 103154.</title>
        <authorList>
            <person name="Hosoyama A."/>
            <person name="Uohara A."/>
            <person name="Ohji S."/>
            <person name="Ichikawa N."/>
        </authorList>
    </citation>
    <scope>NUCLEOTIDE SEQUENCE [LARGE SCALE GENOMIC DNA]</scope>
    <source>
        <strain evidence="3 4">NBRC 103154</strain>
    </source>
</reference>
<dbReference type="InterPro" id="IPR007527">
    <property type="entry name" value="Znf_SWIM"/>
</dbReference>
<evidence type="ECO:0000256" key="1">
    <source>
        <dbReference type="PROSITE-ProRule" id="PRU00325"/>
    </source>
</evidence>
<evidence type="ECO:0000313" key="4">
    <source>
        <dbReference type="Proteomes" id="UP000321113"/>
    </source>
</evidence>
<evidence type="ECO:0000259" key="2">
    <source>
        <dbReference type="PROSITE" id="PS50966"/>
    </source>
</evidence>
<keyword evidence="1" id="KW-0479">Metal-binding</keyword>
<proteinExistence type="predicted"/>
<dbReference type="OrthoDB" id="7187515at2"/>
<dbReference type="AlphaFoldDB" id="A0A511QX56"/>
<dbReference type="GO" id="GO:0008270">
    <property type="term" value="F:zinc ion binding"/>
    <property type="evidence" value="ECO:0007669"/>
    <property type="project" value="UniProtKB-KW"/>
</dbReference>
<comment type="caution">
    <text evidence="3">The sequence shown here is derived from an EMBL/GenBank/DDBJ whole genome shotgun (WGS) entry which is preliminary data.</text>
</comment>